<proteinExistence type="predicted"/>
<dbReference type="EMBL" id="BLKC01000049">
    <property type="protein sequence ID" value="GFF42490.1"/>
    <property type="molecule type" value="Genomic_DNA"/>
</dbReference>
<dbReference type="AlphaFoldDB" id="A0A8H3P2Y3"/>
<evidence type="ECO:0000256" key="1">
    <source>
        <dbReference type="SAM" id="MobiDB-lite"/>
    </source>
</evidence>
<sequence length="81" mass="9186">MPRFVKEAPVRMQEAAEAIRRLIIYQGFHETFLTLMTPGTRYVEYLERIVPTTTAEPEGFIAKQSPDLGASRRRLSSEASA</sequence>
<organism evidence="2 3">
    <name type="scientific">Aspergillus udagawae</name>
    <dbReference type="NCBI Taxonomy" id="91492"/>
    <lineage>
        <taxon>Eukaryota</taxon>
        <taxon>Fungi</taxon>
        <taxon>Dikarya</taxon>
        <taxon>Ascomycota</taxon>
        <taxon>Pezizomycotina</taxon>
        <taxon>Eurotiomycetes</taxon>
        <taxon>Eurotiomycetidae</taxon>
        <taxon>Eurotiales</taxon>
        <taxon>Aspergillaceae</taxon>
        <taxon>Aspergillus</taxon>
        <taxon>Aspergillus subgen. Fumigati</taxon>
    </lineage>
</organism>
<dbReference type="Proteomes" id="UP000465221">
    <property type="component" value="Unassembled WGS sequence"/>
</dbReference>
<evidence type="ECO:0000313" key="3">
    <source>
        <dbReference type="Proteomes" id="UP000465221"/>
    </source>
</evidence>
<reference evidence="2 3" key="1">
    <citation type="submission" date="2020-01" db="EMBL/GenBank/DDBJ databases">
        <title>Draft genome sequence of Aspergillus udagawae IFM 46972.</title>
        <authorList>
            <person name="Takahashi H."/>
            <person name="Yaguchi T."/>
        </authorList>
    </citation>
    <scope>NUCLEOTIDE SEQUENCE [LARGE SCALE GENOMIC DNA]</scope>
    <source>
        <strain evidence="2 3">IFM 46972</strain>
    </source>
</reference>
<protein>
    <submittedName>
        <fullName evidence="2">Uncharacterized protein</fullName>
    </submittedName>
</protein>
<feature type="region of interest" description="Disordered" evidence="1">
    <location>
        <begin position="57"/>
        <end position="81"/>
    </location>
</feature>
<name>A0A8H3P2Y3_9EURO</name>
<evidence type="ECO:0000313" key="2">
    <source>
        <dbReference type="EMBL" id="GFF42490.1"/>
    </source>
</evidence>
<gene>
    <name evidence="2" type="ORF">IFM46972_06888</name>
</gene>
<comment type="caution">
    <text evidence="2">The sequence shown here is derived from an EMBL/GenBank/DDBJ whole genome shotgun (WGS) entry which is preliminary data.</text>
</comment>
<accession>A0A8H3P2Y3</accession>